<protein>
    <submittedName>
        <fullName evidence="1">Uncharacterized protein</fullName>
    </submittedName>
</protein>
<dbReference type="EMBL" id="SJPW01000007">
    <property type="protein sequence ID" value="TWU47510.1"/>
    <property type="molecule type" value="Genomic_DNA"/>
</dbReference>
<reference evidence="1 2" key="1">
    <citation type="submission" date="2019-02" db="EMBL/GenBank/DDBJ databases">
        <title>Deep-cultivation of Planctomycetes and their phenomic and genomic characterization uncovers novel biology.</title>
        <authorList>
            <person name="Wiegand S."/>
            <person name="Jogler M."/>
            <person name="Boedeker C."/>
            <person name="Pinto D."/>
            <person name="Vollmers J."/>
            <person name="Rivas-Marin E."/>
            <person name="Kohn T."/>
            <person name="Peeters S.H."/>
            <person name="Heuer A."/>
            <person name="Rast P."/>
            <person name="Oberbeckmann S."/>
            <person name="Bunk B."/>
            <person name="Jeske O."/>
            <person name="Meyerdierks A."/>
            <person name="Storesund J.E."/>
            <person name="Kallscheuer N."/>
            <person name="Luecker S."/>
            <person name="Lage O.M."/>
            <person name="Pohl T."/>
            <person name="Merkel B.J."/>
            <person name="Hornburger P."/>
            <person name="Mueller R.-W."/>
            <person name="Bruemmer F."/>
            <person name="Labrenz M."/>
            <person name="Spormann A.M."/>
            <person name="Op Den Camp H."/>
            <person name="Overmann J."/>
            <person name="Amann R."/>
            <person name="Jetten M.S.M."/>
            <person name="Mascher T."/>
            <person name="Medema M.H."/>
            <person name="Devos D.P."/>
            <person name="Kaster A.-K."/>
            <person name="Ovreas L."/>
            <person name="Rohde M."/>
            <person name="Galperin M.Y."/>
            <person name="Jogler C."/>
        </authorList>
    </citation>
    <scope>NUCLEOTIDE SEQUENCE [LARGE SCALE GENOMIC DNA]</scope>
    <source>
        <strain evidence="1 2">Poly51</strain>
    </source>
</reference>
<gene>
    <name evidence="1" type="ORF">Poly51_53100</name>
</gene>
<accession>A0A5C6EFY5</accession>
<name>A0A5C6EFY5_9BACT</name>
<dbReference type="Proteomes" id="UP000318288">
    <property type="component" value="Unassembled WGS sequence"/>
</dbReference>
<evidence type="ECO:0000313" key="1">
    <source>
        <dbReference type="EMBL" id="TWU47510.1"/>
    </source>
</evidence>
<comment type="caution">
    <text evidence="1">The sequence shown here is derived from an EMBL/GenBank/DDBJ whole genome shotgun (WGS) entry which is preliminary data.</text>
</comment>
<dbReference type="AlphaFoldDB" id="A0A5C6EFY5"/>
<organism evidence="1 2">
    <name type="scientific">Rubripirellula tenax</name>
    <dbReference type="NCBI Taxonomy" id="2528015"/>
    <lineage>
        <taxon>Bacteria</taxon>
        <taxon>Pseudomonadati</taxon>
        <taxon>Planctomycetota</taxon>
        <taxon>Planctomycetia</taxon>
        <taxon>Pirellulales</taxon>
        <taxon>Pirellulaceae</taxon>
        <taxon>Rubripirellula</taxon>
    </lineage>
</organism>
<evidence type="ECO:0000313" key="2">
    <source>
        <dbReference type="Proteomes" id="UP000318288"/>
    </source>
</evidence>
<keyword evidence="2" id="KW-1185">Reference proteome</keyword>
<proteinExistence type="predicted"/>
<dbReference type="RefSeq" id="WP_246114762.1">
    <property type="nucleotide sequence ID" value="NZ_SJPW01000007.1"/>
</dbReference>
<sequence length="207" mass="22393">MQTLVSSSPFFRLAPVRFAVGFAVRFNALCLVLAMGAGTANVHGSDWLTRASTYTHDPMTGARVAQYAQVASPAAPAVSNFRSSGYTHTRSSIAYGQSADNYHRVETWGDPVRPYGEWNFPNRPFSAPYQNWGPPYAGLNLGLGGVYPGYGQPVVGYGGNLGYQPGVHGQTGYPARGASPFNPYPTSPNSPFVVPPYYDGYHPVYRE</sequence>